<reference evidence="2" key="1">
    <citation type="submission" date="2017-03" db="EMBL/GenBank/DDBJ databases">
        <title>Phytopthora megakarya and P. palmivora, two closely related causual agents of cacao black pod achieved similar genome size and gene model numbers by different mechanisms.</title>
        <authorList>
            <person name="Ali S."/>
            <person name="Shao J."/>
            <person name="Larry D.J."/>
            <person name="Kronmiller B."/>
            <person name="Shen D."/>
            <person name="Strem M.D."/>
            <person name="Melnick R.L."/>
            <person name="Guiltinan M.J."/>
            <person name="Tyler B.M."/>
            <person name="Meinhardt L.W."/>
            <person name="Bailey B.A."/>
        </authorList>
    </citation>
    <scope>NUCLEOTIDE SEQUENCE [LARGE SCALE GENOMIC DNA]</scope>
    <source>
        <strain evidence="2">zdho120</strain>
    </source>
</reference>
<dbReference type="STRING" id="4795.A0A225WMC0"/>
<name>A0A225WMC0_9STRA</name>
<accession>A0A225WMC0</accession>
<protein>
    <submittedName>
        <fullName evidence="1">Uncharacterized protein</fullName>
    </submittedName>
</protein>
<gene>
    <name evidence="1" type="ORF">PHMEG_0007046</name>
</gene>
<proteinExistence type="predicted"/>
<dbReference type="Proteomes" id="UP000198211">
    <property type="component" value="Unassembled WGS sequence"/>
</dbReference>
<organism evidence="1 2">
    <name type="scientific">Phytophthora megakarya</name>
    <dbReference type="NCBI Taxonomy" id="4795"/>
    <lineage>
        <taxon>Eukaryota</taxon>
        <taxon>Sar</taxon>
        <taxon>Stramenopiles</taxon>
        <taxon>Oomycota</taxon>
        <taxon>Peronosporomycetes</taxon>
        <taxon>Peronosporales</taxon>
        <taxon>Peronosporaceae</taxon>
        <taxon>Phytophthora</taxon>
    </lineage>
</organism>
<sequence>MTVPQIFSLVAEDGTGDILYIVLDNSQGTLLIKNSVSNYFGNVKNQLLEPFPALISLSTRRLQKLGAILDKTRARGCTDFTRLAPPCTKDDLRTLITTIYRGETTTDDYKDASLLSLL</sequence>
<evidence type="ECO:0000313" key="2">
    <source>
        <dbReference type="Proteomes" id="UP000198211"/>
    </source>
</evidence>
<evidence type="ECO:0000313" key="1">
    <source>
        <dbReference type="EMBL" id="OWZ18801.1"/>
    </source>
</evidence>
<keyword evidence="2" id="KW-1185">Reference proteome</keyword>
<dbReference type="EMBL" id="NBNE01000534">
    <property type="protein sequence ID" value="OWZ18801.1"/>
    <property type="molecule type" value="Genomic_DNA"/>
</dbReference>
<comment type="caution">
    <text evidence="1">The sequence shown here is derived from an EMBL/GenBank/DDBJ whole genome shotgun (WGS) entry which is preliminary data.</text>
</comment>
<dbReference type="AlphaFoldDB" id="A0A225WMC0"/>
<dbReference type="OrthoDB" id="116585at2759"/>